<organism evidence="1">
    <name type="scientific">marine sediment metagenome</name>
    <dbReference type="NCBI Taxonomy" id="412755"/>
    <lineage>
        <taxon>unclassified sequences</taxon>
        <taxon>metagenomes</taxon>
        <taxon>ecological metagenomes</taxon>
    </lineage>
</organism>
<reference evidence="1" key="1">
    <citation type="journal article" date="2015" name="Nature">
        <title>Complex archaea that bridge the gap between prokaryotes and eukaryotes.</title>
        <authorList>
            <person name="Spang A."/>
            <person name="Saw J.H."/>
            <person name="Jorgensen S.L."/>
            <person name="Zaremba-Niedzwiedzka K."/>
            <person name="Martijn J."/>
            <person name="Lind A.E."/>
            <person name="van Eijk R."/>
            <person name="Schleper C."/>
            <person name="Guy L."/>
            <person name="Ettema T.J."/>
        </authorList>
    </citation>
    <scope>NUCLEOTIDE SEQUENCE</scope>
</reference>
<protein>
    <submittedName>
        <fullName evidence="1">Uncharacterized protein</fullName>
    </submittedName>
</protein>
<accession>A0A0F9VQW5</accession>
<dbReference type="EMBL" id="LAZR01000456">
    <property type="protein sequence ID" value="KKN68188.1"/>
    <property type="molecule type" value="Genomic_DNA"/>
</dbReference>
<sequence>MKRINLELKENDPNEPQDAALNELVDLNKRERNYLRGIIQRDMEKKIESANLYFDNFIEEKRRELNMKLDILYKISKSSKKFDEEIKNIDCDTV</sequence>
<dbReference type="AlphaFoldDB" id="A0A0F9VQW5"/>
<proteinExistence type="predicted"/>
<name>A0A0F9VQW5_9ZZZZ</name>
<comment type="caution">
    <text evidence="1">The sequence shown here is derived from an EMBL/GenBank/DDBJ whole genome shotgun (WGS) entry which is preliminary data.</text>
</comment>
<gene>
    <name evidence="1" type="ORF">LCGC14_0454130</name>
</gene>
<evidence type="ECO:0000313" key="1">
    <source>
        <dbReference type="EMBL" id="KKN68188.1"/>
    </source>
</evidence>